<dbReference type="RefSeq" id="WP_289545674.1">
    <property type="nucleotide sequence ID" value="NZ_JAUDDZ010000013.1"/>
</dbReference>
<name>A0ABT7VCG4_9ACTN</name>
<dbReference type="InterPro" id="IPR046335">
    <property type="entry name" value="LacI/GalR-like_sensor"/>
</dbReference>
<gene>
    <name evidence="6" type="ORF">QUW28_08630</name>
</gene>
<dbReference type="InterPro" id="IPR010982">
    <property type="entry name" value="Lambda_DNA-bd_dom_sf"/>
</dbReference>
<evidence type="ECO:0000256" key="4">
    <source>
        <dbReference type="SAM" id="MobiDB-lite"/>
    </source>
</evidence>
<keyword evidence="3" id="KW-0804">Transcription</keyword>
<evidence type="ECO:0000256" key="1">
    <source>
        <dbReference type="ARBA" id="ARBA00023015"/>
    </source>
</evidence>
<evidence type="ECO:0000313" key="6">
    <source>
        <dbReference type="EMBL" id="MDM8275552.1"/>
    </source>
</evidence>
<dbReference type="PANTHER" id="PTHR30146">
    <property type="entry name" value="LACI-RELATED TRANSCRIPTIONAL REPRESSOR"/>
    <property type="match status" value="1"/>
</dbReference>
<dbReference type="InterPro" id="IPR000843">
    <property type="entry name" value="HTH_LacI"/>
</dbReference>
<dbReference type="CDD" id="cd06267">
    <property type="entry name" value="PBP1_LacI_sugar_binding-like"/>
    <property type="match status" value="1"/>
</dbReference>
<protein>
    <submittedName>
        <fullName evidence="6">LacI family DNA-binding transcriptional regulator</fullName>
    </submittedName>
</protein>
<dbReference type="Gene3D" id="1.10.260.40">
    <property type="entry name" value="lambda repressor-like DNA-binding domains"/>
    <property type="match status" value="1"/>
</dbReference>
<dbReference type="Gene3D" id="3.40.50.2300">
    <property type="match status" value="2"/>
</dbReference>
<evidence type="ECO:0000259" key="5">
    <source>
        <dbReference type="PROSITE" id="PS50932"/>
    </source>
</evidence>
<dbReference type="InterPro" id="IPR028082">
    <property type="entry name" value="Peripla_BP_I"/>
</dbReference>
<proteinExistence type="predicted"/>
<feature type="compositionally biased region" description="Low complexity" evidence="4">
    <location>
        <begin position="350"/>
        <end position="363"/>
    </location>
</feature>
<organism evidence="6 7">
    <name type="scientific">Enorma phocaeensis</name>
    <dbReference type="NCBI Taxonomy" id="1871019"/>
    <lineage>
        <taxon>Bacteria</taxon>
        <taxon>Bacillati</taxon>
        <taxon>Actinomycetota</taxon>
        <taxon>Coriobacteriia</taxon>
        <taxon>Coriobacteriales</taxon>
        <taxon>Coriobacteriaceae</taxon>
        <taxon>Enorma</taxon>
    </lineage>
</organism>
<dbReference type="PANTHER" id="PTHR30146:SF109">
    <property type="entry name" value="HTH-TYPE TRANSCRIPTIONAL REGULATOR GALS"/>
    <property type="match status" value="1"/>
</dbReference>
<dbReference type="SUPFAM" id="SSF53822">
    <property type="entry name" value="Periplasmic binding protein-like I"/>
    <property type="match status" value="1"/>
</dbReference>
<sequence length="375" mass="40223">MAKVKIIDVARAAGVSLGTVSNALNHPEKVRPETRRLIEETIRELGYTPNQSARMLAGGHNNMIGLVLPQLNHGFCLQIISGAQNEAQKHGYSLIFAVSGRDEDLEEQLLRHFMGTQLAGMLFQPIPRPAWTPRPNPTVPIVYLDAEGPDEGAFVTADNEAQGRLIAEHAASCGARRVAVIGCAHEGVLSRRVTGIRESLSTHPDIELEVLDAGEWDVSGDGFGLGQQLSRRDGAERPDFIIALSDVLATGAIAGIRAAGLSVPEDIRVAGCDGNPLAWSGAVSLTTCAPAGYEMGRKGVQLLVEMIEAEQEPQASHVRLGNRVQSPRTEDHPARRIETVRPFLLERASTRGAAATTSSAHRSPQVPETNLGAYL</sequence>
<evidence type="ECO:0000256" key="2">
    <source>
        <dbReference type="ARBA" id="ARBA00023125"/>
    </source>
</evidence>
<feature type="region of interest" description="Disordered" evidence="4">
    <location>
        <begin position="349"/>
        <end position="375"/>
    </location>
</feature>
<dbReference type="Pfam" id="PF13377">
    <property type="entry name" value="Peripla_BP_3"/>
    <property type="match status" value="1"/>
</dbReference>
<dbReference type="GO" id="GO:0003677">
    <property type="term" value="F:DNA binding"/>
    <property type="evidence" value="ECO:0007669"/>
    <property type="project" value="UniProtKB-KW"/>
</dbReference>
<dbReference type="PROSITE" id="PS50932">
    <property type="entry name" value="HTH_LACI_2"/>
    <property type="match status" value="1"/>
</dbReference>
<dbReference type="CDD" id="cd01392">
    <property type="entry name" value="HTH_LacI"/>
    <property type="match status" value="1"/>
</dbReference>
<evidence type="ECO:0000313" key="7">
    <source>
        <dbReference type="Proteomes" id="UP001529421"/>
    </source>
</evidence>
<keyword evidence="1" id="KW-0805">Transcription regulation</keyword>
<feature type="domain" description="HTH lacI-type" evidence="5">
    <location>
        <begin position="4"/>
        <end position="58"/>
    </location>
</feature>
<dbReference type="Pfam" id="PF00356">
    <property type="entry name" value="LacI"/>
    <property type="match status" value="1"/>
</dbReference>
<dbReference type="EMBL" id="JAUDDZ010000013">
    <property type="protein sequence ID" value="MDM8275552.1"/>
    <property type="molecule type" value="Genomic_DNA"/>
</dbReference>
<accession>A0ABT7VCG4</accession>
<dbReference type="SMART" id="SM00354">
    <property type="entry name" value="HTH_LACI"/>
    <property type="match status" value="1"/>
</dbReference>
<reference evidence="7" key="1">
    <citation type="submission" date="2023-06" db="EMBL/GenBank/DDBJ databases">
        <title>Identification and characterization of horizontal gene transfer across gut microbiota members of farm animals based on homology search.</title>
        <authorList>
            <person name="Zeman M."/>
            <person name="Kubasova T."/>
            <person name="Jahodarova E."/>
            <person name="Nykrynova M."/>
            <person name="Rychlik I."/>
        </authorList>
    </citation>
    <scope>NUCLEOTIDE SEQUENCE [LARGE SCALE GENOMIC DNA]</scope>
    <source>
        <strain evidence="7">154_Feed</strain>
    </source>
</reference>
<dbReference type="PROSITE" id="PS00356">
    <property type="entry name" value="HTH_LACI_1"/>
    <property type="match status" value="1"/>
</dbReference>
<comment type="caution">
    <text evidence="6">The sequence shown here is derived from an EMBL/GenBank/DDBJ whole genome shotgun (WGS) entry which is preliminary data.</text>
</comment>
<keyword evidence="7" id="KW-1185">Reference proteome</keyword>
<dbReference type="SUPFAM" id="SSF47413">
    <property type="entry name" value="lambda repressor-like DNA-binding domains"/>
    <property type="match status" value="1"/>
</dbReference>
<dbReference type="Proteomes" id="UP001529421">
    <property type="component" value="Unassembled WGS sequence"/>
</dbReference>
<evidence type="ECO:0000256" key="3">
    <source>
        <dbReference type="ARBA" id="ARBA00023163"/>
    </source>
</evidence>
<keyword evidence="2 6" id="KW-0238">DNA-binding</keyword>